<dbReference type="Pfam" id="PF03018">
    <property type="entry name" value="Dirigent"/>
    <property type="match status" value="1"/>
</dbReference>
<evidence type="ECO:0000313" key="2">
    <source>
        <dbReference type="EMBL" id="KAK1602742.1"/>
    </source>
</evidence>
<dbReference type="Proteomes" id="UP001231189">
    <property type="component" value="Unassembled WGS sequence"/>
</dbReference>
<organism evidence="2 3">
    <name type="scientific">Lolium multiflorum</name>
    <name type="common">Italian ryegrass</name>
    <name type="synonym">Lolium perenne subsp. multiflorum</name>
    <dbReference type="NCBI Taxonomy" id="4521"/>
    <lineage>
        <taxon>Eukaryota</taxon>
        <taxon>Viridiplantae</taxon>
        <taxon>Streptophyta</taxon>
        <taxon>Embryophyta</taxon>
        <taxon>Tracheophyta</taxon>
        <taxon>Spermatophyta</taxon>
        <taxon>Magnoliopsida</taxon>
        <taxon>Liliopsida</taxon>
        <taxon>Poales</taxon>
        <taxon>Poaceae</taxon>
        <taxon>BOP clade</taxon>
        <taxon>Pooideae</taxon>
        <taxon>Poodae</taxon>
        <taxon>Poeae</taxon>
        <taxon>Poeae Chloroplast Group 2 (Poeae type)</taxon>
        <taxon>Loliodinae</taxon>
        <taxon>Loliinae</taxon>
        <taxon>Lolium</taxon>
    </lineage>
</organism>
<keyword evidence="3" id="KW-1185">Reference proteome</keyword>
<protein>
    <recommendedName>
        <fullName evidence="1">Dirigent protein</fullName>
    </recommendedName>
</protein>
<dbReference type="EMBL" id="JAUUTY010000191">
    <property type="protein sequence ID" value="KAK1602742.1"/>
    <property type="molecule type" value="Genomic_DNA"/>
</dbReference>
<dbReference type="PANTHER" id="PTHR21495">
    <property type="entry name" value="NUCLEOPORIN-RELATED"/>
    <property type="match status" value="1"/>
</dbReference>
<gene>
    <name evidence="2" type="ORF">QYE76_008301</name>
</gene>
<evidence type="ECO:0000313" key="3">
    <source>
        <dbReference type="Proteomes" id="UP001231189"/>
    </source>
</evidence>
<proteinExistence type="inferred from homology"/>
<dbReference type="InterPro" id="IPR004265">
    <property type="entry name" value="Dirigent"/>
</dbReference>
<name>A0AAD8QK21_LOLMU</name>
<evidence type="ECO:0000256" key="1">
    <source>
        <dbReference type="RuleBase" id="RU363099"/>
    </source>
</evidence>
<keyword evidence="1" id="KW-0052">Apoplast</keyword>
<sequence length="250" mass="27868">MRVLQIHKVLDRSVERTYTLVSSYIAAQMACGAQAAKMVAMLAILFIAMADPHPRPEGTCSSSVECACAERCVLEYPSVDSDPPFRISPVCTHRTEHELYARLYLHHTYLGHHMSQHKVLSTEFKNGFGSMTVNDWLVTDGPSRDTKVVARAKGVHIQAGMDTHSYYVSFNMVFEEGRFKGSTLQAMGTVVEKGEWAIVGGTGELTLARGVIYKHDSEFVRDEGDCIELDIHCLYTPMERSKGTSWTLEA</sequence>
<accession>A0AAD8QK21</accession>
<reference evidence="2" key="1">
    <citation type="submission" date="2023-07" db="EMBL/GenBank/DDBJ databases">
        <title>A chromosome-level genome assembly of Lolium multiflorum.</title>
        <authorList>
            <person name="Chen Y."/>
            <person name="Copetti D."/>
            <person name="Kolliker R."/>
            <person name="Studer B."/>
        </authorList>
    </citation>
    <scope>NUCLEOTIDE SEQUENCE</scope>
    <source>
        <strain evidence="2">02402/16</strain>
        <tissue evidence="2">Leaf</tissue>
    </source>
</reference>
<comment type="similarity">
    <text evidence="1">Belongs to the plant dirigent protein family.</text>
</comment>
<dbReference type="GO" id="GO:0048046">
    <property type="term" value="C:apoplast"/>
    <property type="evidence" value="ECO:0007669"/>
    <property type="project" value="UniProtKB-SubCell"/>
</dbReference>
<dbReference type="AlphaFoldDB" id="A0AAD8QK21"/>
<comment type="subunit">
    <text evidence="1">Homodimer.</text>
</comment>
<comment type="caution">
    <text evidence="2">The sequence shown here is derived from an EMBL/GenBank/DDBJ whole genome shotgun (WGS) entry which is preliminary data.</text>
</comment>
<keyword evidence="1" id="KW-0964">Secreted</keyword>
<comment type="subcellular location">
    <subcellularLocation>
        <location evidence="1">Secreted</location>
        <location evidence="1">Extracellular space</location>
        <location evidence="1">Apoplast</location>
    </subcellularLocation>
</comment>
<comment type="function">
    <text evidence="1">Dirigent proteins impart stereoselectivity on the phenoxy radical-coupling reaction, yielding optically active lignans from two molecules of coniferyl alcohol in the biosynthesis of lignans, flavonolignans, and alkaloids and thus plays a central role in plant secondary metabolism.</text>
</comment>